<dbReference type="AlphaFoldDB" id="A0A835YWP4"/>
<organism evidence="3 4">
    <name type="scientific">Tribonema minus</name>
    <dbReference type="NCBI Taxonomy" id="303371"/>
    <lineage>
        <taxon>Eukaryota</taxon>
        <taxon>Sar</taxon>
        <taxon>Stramenopiles</taxon>
        <taxon>Ochrophyta</taxon>
        <taxon>PX clade</taxon>
        <taxon>Xanthophyceae</taxon>
        <taxon>Tribonematales</taxon>
        <taxon>Tribonemataceae</taxon>
        <taxon>Tribonema</taxon>
    </lineage>
</organism>
<keyword evidence="4" id="KW-1185">Reference proteome</keyword>
<feature type="region of interest" description="Disordered" evidence="2">
    <location>
        <begin position="230"/>
        <end position="264"/>
    </location>
</feature>
<feature type="compositionally biased region" description="Polar residues" evidence="2">
    <location>
        <begin position="242"/>
        <end position="252"/>
    </location>
</feature>
<feature type="region of interest" description="Disordered" evidence="2">
    <location>
        <begin position="499"/>
        <end position="526"/>
    </location>
</feature>
<accession>A0A835YWP4</accession>
<feature type="compositionally biased region" description="Polar residues" evidence="2">
    <location>
        <begin position="136"/>
        <end position="160"/>
    </location>
</feature>
<dbReference type="EMBL" id="JAFCMP010000514">
    <property type="protein sequence ID" value="KAG5178504.1"/>
    <property type="molecule type" value="Genomic_DNA"/>
</dbReference>
<feature type="compositionally biased region" description="Low complexity" evidence="2">
    <location>
        <begin position="442"/>
        <end position="462"/>
    </location>
</feature>
<dbReference type="Proteomes" id="UP000664859">
    <property type="component" value="Unassembled WGS sequence"/>
</dbReference>
<sequence length="739" mass="77177">MSSAADALLHQLRDLPGLGQITTADIACPTWPTRQRVFLCLLAEIPSASDAVEDLSRLQAERTRARAAERVDKVLPAIARAGEDAFRQDFINVVASTLERLGGSKAITSEAKLARDPSACIRAFEVLAARVHKRSSSGGDWQRTFGTAGTNSVRSSSTADGSRRRLRLHHAGGDGNDVGTQQSSQQQRLRRRSSAPTASAIPLDQRPAWQDVEVPSFDVGLDALSGGVSAVPRAAKQPPRPSTSAVITQRRSPPQRGMKSMASGEADVDISTITSRYDDDESSVLSSKAAHQPQQLQGAASVISSSATISGRRPSSAVALVEELTVLRAENAQLQQQNAQLQQQLSDAQADKAALLRPSFDEEGGSDGAGSSAVLLHTRMLMLQVAQLRRQVQLQAAAAEANEAVAHKTGDVLQQLQQTFAAIADLSAEGAAAAADAGKALGSSGQQRAGSGSSSDAGQSAGINGSGSNVASVSWRPLLQEVKRLKAELSAAQRAAARAVHSKLSTGPPGDSYAQQRRKPRAMRPSSPAVFNIEDDTALGAQQQQCSVQAPPLRLSDFDHLNAQRVAALEADLANGVHALERALADAAAQHGSAPSLGHKAQLTHSLASARDAARRMLWSVAAFGAAVDVPQEGPGAQRGGSSALNRADADVFTKAAEAEAEARMGELVAAAVPRGGGARCEAVLARARADRRAGLSVAASALNEVAALRRGNDAVALAVTRLAEGLQAAARANRRQEY</sequence>
<protein>
    <submittedName>
        <fullName evidence="3">Uncharacterized protein</fullName>
    </submittedName>
</protein>
<proteinExistence type="predicted"/>
<evidence type="ECO:0000313" key="4">
    <source>
        <dbReference type="Proteomes" id="UP000664859"/>
    </source>
</evidence>
<reference evidence="3" key="1">
    <citation type="submission" date="2021-02" db="EMBL/GenBank/DDBJ databases">
        <title>First Annotated Genome of the Yellow-green Alga Tribonema minus.</title>
        <authorList>
            <person name="Mahan K.M."/>
        </authorList>
    </citation>
    <scope>NUCLEOTIDE SEQUENCE</scope>
    <source>
        <strain evidence="3">UTEX B ZZ1240</strain>
    </source>
</reference>
<feature type="region of interest" description="Disordered" evidence="2">
    <location>
        <begin position="136"/>
        <end position="206"/>
    </location>
</feature>
<keyword evidence="1" id="KW-0175">Coiled coil</keyword>
<gene>
    <name evidence="3" type="ORF">JKP88DRAFT_261302</name>
</gene>
<comment type="caution">
    <text evidence="3">The sequence shown here is derived from an EMBL/GenBank/DDBJ whole genome shotgun (WGS) entry which is preliminary data.</text>
</comment>
<evidence type="ECO:0000313" key="3">
    <source>
        <dbReference type="EMBL" id="KAG5178504.1"/>
    </source>
</evidence>
<evidence type="ECO:0000256" key="2">
    <source>
        <dbReference type="SAM" id="MobiDB-lite"/>
    </source>
</evidence>
<feature type="coiled-coil region" evidence="1">
    <location>
        <begin position="317"/>
        <end position="351"/>
    </location>
</feature>
<evidence type="ECO:0000256" key="1">
    <source>
        <dbReference type="SAM" id="Coils"/>
    </source>
</evidence>
<feature type="region of interest" description="Disordered" evidence="2">
    <location>
        <begin position="442"/>
        <end position="470"/>
    </location>
</feature>
<name>A0A835YWP4_9STRA</name>